<dbReference type="EMBL" id="CH479183">
    <property type="protein sequence ID" value="EDW36234.1"/>
    <property type="molecule type" value="Genomic_DNA"/>
</dbReference>
<dbReference type="PROSITE" id="PS00598">
    <property type="entry name" value="CHROMO_1"/>
    <property type="match status" value="1"/>
</dbReference>
<dbReference type="SUPFAM" id="SSF54160">
    <property type="entry name" value="Chromo domain-like"/>
    <property type="match status" value="1"/>
</dbReference>
<feature type="compositionally biased region" description="Basic and acidic residues" evidence="5">
    <location>
        <begin position="192"/>
        <end position="219"/>
    </location>
</feature>
<dbReference type="PROSITE" id="PS50013">
    <property type="entry name" value="CHROMO_2"/>
    <property type="match status" value="1"/>
</dbReference>
<dbReference type="InterPro" id="IPR023780">
    <property type="entry name" value="Chromo_domain"/>
</dbReference>
<dbReference type="eggNOG" id="KOG1911">
    <property type="taxonomic scope" value="Eukaryota"/>
</dbReference>
<evidence type="ECO:0000259" key="6">
    <source>
        <dbReference type="PROSITE" id="PS50013"/>
    </source>
</evidence>
<keyword evidence="8" id="KW-1185">Reference proteome</keyword>
<protein>
    <submittedName>
        <fullName evidence="7">GL17684</fullName>
    </submittedName>
</protein>
<evidence type="ECO:0000313" key="7">
    <source>
        <dbReference type="EMBL" id="EDW36234.1"/>
    </source>
</evidence>
<dbReference type="CDD" id="cd18630">
    <property type="entry name" value="CD_Rhino"/>
    <property type="match status" value="1"/>
</dbReference>
<dbReference type="InterPro" id="IPR017984">
    <property type="entry name" value="Chromo_dom_subgr"/>
</dbReference>
<feature type="domain" description="Chromo" evidence="6">
    <location>
        <begin position="23"/>
        <end position="72"/>
    </location>
</feature>
<dbReference type="SMR" id="B4GIB4"/>
<evidence type="ECO:0000256" key="5">
    <source>
        <dbReference type="SAM" id="MobiDB-lite"/>
    </source>
</evidence>
<dbReference type="GO" id="GO:0005694">
    <property type="term" value="C:chromosome"/>
    <property type="evidence" value="ECO:0007669"/>
    <property type="project" value="UniProtKB-SubCell"/>
</dbReference>
<sequence>MKNTKKKTPNSKTPNAMNIEKEYVVEKIQGKRFFQGETQYFVKWKGFGPESSTWEPMQNLGNCIHLLAKYENDVYYNSCSKPEEQKPIQIYDWNQKGVQLSESSADETSPAFEPVTPQKNQSALSATSSSSISSSSSSSSYTSTSGSSATSSQSSSSLSRPQPQPQPDPVLPTKQTKPPPQPDLPTNKKKVKFGDILDAATKHKEDAERKLSTTTEKTHLNSSLEGNEDFVRKELFII</sequence>
<dbReference type="HOGENOM" id="CLU_083435_0_0_1"/>
<dbReference type="OrthoDB" id="1918685at2759"/>
<gene>
    <name evidence="7" type="primary">Dper\GL17684</name>
    <name evidence="7" type="ORF">Dper_GL17684</name>
</gene>
<keyword evidence="3" id="KW-0158">Chromosome</keyword>
<dbReference type="Proteomes" id="UP000008744">
    <property type="component" value="Unassembled WGS sequence"/>
</dbReference>
<dbReference type="PANTHER" id="PTHR22812">
    <property type="entry name" value="CHROMOBOX PROTEIN"/>
    <property type="match status" value="1"/>
</dbReference>
<dbReference type="Pfam" id="PF00385">
    <property type="entry name" value="Chromo"/>
    <property type="match status" value="1"/>
</dbReference>
<organism evidence="8">
    <name type="scientific">Drosophila persimilis</name>
    <name type="common">Fruit fly</name>
    <dbReference type="NCBI Taxonomy" id="7234"/>
    <lineage>
        <taxon>Eukaryota</taxon>
        <taxon>Metazoa</taxon>
        <taxon>Ecdysozoa</taxon>
        <taxon>Arthropoda</taxon>
        <taxon>Hexapoda</taxon>
        <taxon>Insecta</taxon>
        <taxon>Pterygota</taxon>
        <taxon>Neoptera</taxon>
        <taxon>Endopterygota</taxon>
        <taxon>Diptera</taxon>
        <taxon>Brachycera</taxon>
        <taxon>Muscomorpha</taxon>
        <taxon>Ephydroidea</taxon>
        <taxon>Drosophilidae</taxon>
        <taxon>Drosophila</taxon>
        <taxon>Sophophora</taxon>
    </lineage>
</organism>
<dbReference type="InterPro" id="IPR000953">
    <property type="entry name" value="Chromo/chromo_shadow_dom"/>
</dbReference>
<accession>B4GIB4</accession>
<feature type="compositionally biased region" description="Low complexity" evidence="5">
    <location>
        <begin position="122"/>
        <end position="161"/>
    </location>
</feature>
<name>B4GIB4_DROPE</name>
<dbReference type="GO" id="GO:0005634">
    <property type="term" value="C:nucleus"/>
    <property type="evidence" value="ECO:0007669"/>
    <property type="project" value="UniProtKB-SubCell"/>
</dbReference>
<comment type="subcellular location">
    <subcellularLocation>
        <location evidence="2">Chromosome</location>
    </subcellularLocation>
    <subcellularLocation>
        <location evidence="1">Nucleus</location>
    </subcellularLocation>
</comment>
<dbReference type="Gene3D" id="2.40.50.40">
    <property type="match status" value="1"/>
</dbReference>
<evidence type="ECO:0000256" key="2">
    <source>
        <dbReference type="ARBA" id="ARBA00004286"/>
    </source>
</evidence>
<dbReference type="InterPro" id="IPR051219">
    <property type="entry name" value="Heterochromatin_chromo-domain"/>
</dbReference>
<dbReference type="KEGG" id="dpe:6592489"/>
<evidence type="ECO:0000256" key="3">
    <source>
        <dbReference type="ARBA" id="ARBA00022454"/>
    </source>
</evidence>
<dbReference type="AlphaFoldDB" id="B4GIB4"/>
<evidence type="ECO:0000256" key="4">
    <source>
        <dbReference type="ARBA" id="ARBA00023242"/>
    </source>
</evidence>
<feature type="region of interest" description="Disordered" evidence="5">
    <location>
        <begin position="99"/>
        <end position="220"/>
    </location>
</feature>
<evidence type="ECO:0000256" key="1">
    <source>
        <dbReference type="ARBA" id="ARBA00004123"/>
    </source>
</evidence>
<dbReference type="SMART" id="SM00298">
    <property type="entry name" value="CHROMO"/>
    <property type="match status" value="1"/>
</dbReference>
<evidence type="ECO:0000313" key="8">
    <source>
        <dbReference type="Proteomes" id="UP000008744"/>
    </source>
</evidence>
<dbReference type="InterPro" id="IPR016197">
    <property type="entry name" value="Chromo-like_dom_sf"/>
</dbReference>
<keyword evidence="4" id="KW-0539">Nucleus</keyword>
<dbReference type="InterPro" id="IPR049558">
    <property type="entry name" value="CD_Rhino"/>
</dbReference>
<dbReference type="InterPro" id="IPR023779">
    <property type="entry name" value="Chromodomain_CS"/>
</dbReference>
<dbReference type="OMA" id="MSPNCHR"/>
<reference evidence="7 8" key="1">
    <citation type="journal article" date="2007" name="Nature">
        <title>Evolution of genes and genomes on the Drosophila phylogeny.</title>
        <authorList>
            <consortium name="Drosophila 12 Genomes Consortium"/>
            <person name="Clark A.G."/>
            <person name="Eisen M.B."/>
            <person name="Smith D.R."/>
            <person name="Bergman C.M."/>
            <person name="Oliver B."/>
            <person name="Markow T.A."/>
            <person name="Kaufman T.C."/>
            <person name="Kellis M."/>
            <person name="Gelbart W."/>
            <person name="Iyer V.N."/>
            <person name="Pollard D.A."/>
            <person name="Sackton T.B."/>
            <person name="Larracuente A.M."/>
            <person name="Singh N.D."/>
            <person name="Abad J.P."/>
            <person name="Abt D.N."/>
            <person name="Adryan B."/>
            <person name="Aguade M."/>
            <person name="Akashi H."/>
            <person name="Anderson W.W."/>
            <person name="Aquadro C.F."/>
            <person name="Ardell D.H."/>
            <person name="Arguello R."/>
            <person name="Artieri C.G."/>
            <person name="Barbash D.A."/>
            <person name="Barker D."/>
            <person name="Barsanti P."/>
            <person name="Batterham P."/>
            <person name="Batzoglou S."/>
            <person name="Begun D."/>
            <person name="Bhutkar A."/>
            <person name="Blanco E."/>
            <person name="Bosak S.A."/>
            <person name="Bradley R.K."/>
            <person name="Brand A.D."/>
            <person name="Brent M.R."/>
            <person name="Brooks A.N."/>
            <person name="Brown R.H."/>
            <person name="Butlin R.K."/>
            <person name="Caggese C."/>
            <person name="Calvi B.R."/>
            <person name="Bernardo de Carvalho A."/>
            <person name="Caspi A."/>
            <person name="Castrezana S."/>
            <person name="Celniker S.E."/>
            <person name="Chang J.L."/>
            <person name="Chapple C."/>
            <person name="Chatterji S."/>
            <person name="Chinwalla A."/>
            <person name="Civetta A."/>
            <person name="Clifton S.W."/>
            <person name="Comeron J.M."/>
            <person name="Costello J.C."/>
            <person name="Coyne J.A."/>
            <person name="Daub J."/>
            <person name="David R.G."/>
            <person name="Delcher A.L."/>
            <person name="Delehaunty K."/>
            <person name="Do C.B."/>
            <person name="Ebling H."/>
            <person name="Edwards K."/>
            <person name="Eickbush T."/>
            <person name="Evans J.D."/>
            <person name="Filipski A."/>
            <person name="Findeiss S."/>
            <person name="Freyhult E."/>
            <person name="Fulton L."/>
            <person name="Fulton R."/>
            <person name="Garcia A.C."/>
            <person name="Gardiner A."/>
            <person name="Garfield D.A."/>
            <person name="Garvin B.E."/>
            <person name="Gibson G."/>
            <person name="Gilbert D."/>
            <person name="Gnerre S."/>
            <person name="Godfrey J."/>
            <person name="Good R."/>
            <person name="Gotea V."/>
            <person name="Gravely B."/>
            <person name="Greenberg A.J."/>
            <person name="Griffiths-Jones S."/>
            <person name="Gross S."/>
            <person name="Guigo R."/>
            <person name="Gustafson E.A."/>
            <person name="Haerty W."/>
            <person name="Hahn M.W."/>
            <person name="Halligan D.L."/>
            <person name="Halpern A.L."/>
            <person name="Halter G.M."/>
            <person name="Han M.V."/>
            <person name="Heger A."/>
            <person name="Hillier L."/>
            <person name="Hinrichs A.S."/>
            <person name="Holmes I."/>
            <person name="Hoskins R.A."/>
            <person name="Hubisz M.J."/>
            <person name="Hultmark D."/>
            <person name="Huntley M.A."/>
            <person name="Jaffe D.B."/>
            <person name="Jagadeeshan S."/>
            <person name="Jeck W.R."/>
            <person name="Johnson J."/>
            <person name="Jones C.D."/>
            <person name="Jordan W.C."/>
            <person name="Karpen G.H."/>
            <person name="Kataoka E."/>
            <person name="Keightley P.D."/>
            <person name="Kheradpour P."/>
            <person name="Kirkness E.F."/>
            <person name="Koerich L.B."/>
            <person name="Kristiansen K."/>
            <person name="Kudrna D."/>
            <person name="Kulathinal R.J."/>
            <person name="Kumar S."/>
            <person name="Kwok R."/>
            <person name="Lander E."/>
            <person name="Langley C.H."/>
            <person name="Lapoint R."/>
            <person name="Lazzaro B.P."/>
            <person name="Lee S.J."/>
            <person name="Levesque L."/>
            <person name="Li R."/>
            <person name="Lin C.F."/>
            <person name="Lin M.F."/>
            <person name="Lindblad-Toh K."/>
            <person name="Llopart A."/>
            <person name="Long M."/>
            <person name="Low L."/>
            <person name="Lozovsky E."/>
            <person name="Lu J."/>
            <person name="Luo M."/>
            <person name="Machado C.A."/>
            <person name="Makalowski W."/>
            <person name="Marzo M."/>
            <person name="Matsuda M."/>
            <person name="Matzkin L."/>
            <person name="McAllister B."/>
            <person name="McBride C.S."/>
            <person name="McKernan B."/>
            <person name="McKernan K."/>
            <person name="Mendez-Lago M."/>
            <person name="Minx P."/>
            <person name="Mollenhauer M.U."/>
            <person name="Montooth K."/>
            <person name="Mount S.M."/>
            <person name="Mu X."/>
            <person name="Myers E."/>
            <person name="Negre B."/>
            <person name="Newfeld S."/>
            <person name="Nielsen R."/>
            <person name="Noor M.A."/>
            <person name="O'Grady P."/>
            <person name="Pachter L."/>
            <person name="Papaceit M."/>
            <person name="Parisi M.J."/>
            <person name="Parisi M."/>
            <person name="Parts L."/>
            <person name="Pedersen J.S."/>
            <person name="Pesole G."/>
            <person name="Phillippy A.M."/>
            <person name="Ponting C.P."/>
            <person name="Pop M."/>
            <person name="Porcelli D."/>
            <person name="Powell J.R."/>
            <person name="Prohaska S."/>
            <person name="Pruitt K."/>
            <person name="Puig M."/>
            <person name="Quesneville H."/>
            <person name="Ram K.R."/>
            <person name="Rand D."/>
            <person name="Rasmussen M.D."/>
            <person name="Reed L.K."/>
            <person name="Reenan R."/>
            <person name="Reily A."/>
            <person name="Remington K.A."/>
            <person name="Rieger T.T."/>
            <person name="Ritchie M.G."/>
            <person name="Robin C."/>
            <person name="Rogers Y.H."/>
            <person name="Rohde C."/>
            <person name="Rozas J."/>
            <person name="Rubenfield M.J."/>
            <person name="Ruiz A."/>
            <person name="Russo S."/>
            <person name="Salzberg S.L."/>
            <person name="Sanchez-Gracia A."/>
            <person name="Saranga D.J."/>
            <person name="Sato H."/>
            <person name="Schaeffer S.W."/>
            <person name="Schatz M.C."/>
            <person name="Schlenke T."/>
            <person name="Schwartz R."/>
            <person name="Segarra C."/>
            <person name="Singh R.S."/>
            <person name="Sirot L."/>
            <person name="Sirota M."/>
            <person name="Sisneros N.B."/>
            <person name="Smith C.D."/>
            <person name="Smith T.F."/>
            <person name="Spieth J."/>
            <person name="Stage D.E."/>
            <person name="Stark A."/>
            <person name="Stephan W."/>
            <person name="Strausberg R.L."/>
            <person name="Strempel S."/>
            <person name="Sturgill D."/>
            <person name="Sutton G."/>
            <person name="Sutton G.G."/>
            <person name="Tao W."/>
            <person name="Teichmann S."/>
            <person name="Tobari Y.N."/>
            <person name="Tomimura Y."/>
            <person name="Tsolas J.M."/>
            <person name="Valente V.L."/>
            <person name="Venter E."/>
            <person name="Venter J.C."/>
            <person name="Vicario S."/>
            <person name="Vieira F.G."/>
            <person name="Vilella A.J."/>
            <person name="Villasante A."/>
            <person name="Walenz B."/>
            <person name="Wang J."/>
            <person name="Wasserman M."/>
            <person name="Watts T."/>
            <person name="Wilson D."/>
            <person name="Wilson R.K."/>
            <person name="Wing R.A."/>
            <person name="Wolfner M.F."/>
            <person name="Wong A."/>
            <person name="Wong G.K."/>
            <person name="Wu C.I."/>
            <person name="Wu G."/>
            <person name="Yamamoto D."/>
            <person name="Yang H.P."/>
            <person name="Yang S.P."/>
            <person name="Yorke J.A."/>
            <person name="Yoshida K."/>
            <person name="Zdobnov E."/>
            <person name="Zhang P."/>
            <person name="Zhang Y."/>
            <person name="Zimin A.V."/>
            <person name="Baldwin J."/>
            <person name="Abdouelleil A."/>
            <person name="Abdulkadir J."/>
            <person name="Abebe A."/>
            <person name="Abera B."/>
            <person name="Abreu J."/>
            <person name="Acer S.C."/>
            <person name="Aftuck L."/>
            <person name="Alexander A."/>
            <person name="An P."/>
            <person name="Anderson E."/>
            <person name="Anderson S."/>
            <person name="Arachi H."/>
            <person name="Azer M."/>
            <person name="Bachantsang P."/>
            <person name="Barry A."/>
            <person name="Bayul T."/>
            <person name="Berlin A."/>
            <person name="Bessette D."/>
            <person name="Bloom T."/>
            <person name="Blye J."/>
            <person name="Boguslavskiy L."/>
            <person name="Bonnet C."/>
            <person name="Boukhgalter B."/>
            <person name="Bourzgui I."/>
            <person name="Brown A."/>
            <person name="Cahill P."/>
            <person name="Channer S."/>
            <person name="Cheshatsang Y."/>
            <person name="Chuda L."/>
            <person name="Citroen M."/>
            <person name="Collymore A."/>
            <person name="Cooke P."/>
            <person name="Costello M."/>
            <person name="D'Aco K."/>
            <person name="Daza R."/>
            <person name="De Haan G."/>
            <person name="DeGray S."/>
            <person name="DeMaso C."/>
            <person name="Dhargay N."/>
            <person name="Dooley K."/>
            <person name="Dooley E."/>
            <person name="Doricent M."/>
            <person name="Dorje P."/>
            <person name="Dorjee K."/>
            <person name="Dupes A."/>
            <person name="Elong R."/>
            <person name="Falk J."/>
            <person name="Farina A."/>
            <person name="Faro S."/>
            <person name="Ferguson D."/>
            <person name="Fisher S."/>
            <person name="Foley C.D."/>
            <person name="Franke A."/>
            <person name="Friedrich D."/>
            <person name="Gadbois L."/>
            <person name="Gearin G."/>
            <person name="Gearin C.R."/>
            <person name="Giannoukos G."/>
            <person name="Goode T."/>
            <person name="Graham J."/>
            <person name="Grandbois E."/>
            <person name="Grewal S."/>
            <person name="Gyaltsen K."/>
            <person name="Hafez N."/>
            <person name="Hagos B."/>
            <person name="Hall J."/>
            <person name="Henson C."/>
            <person name="Hollinger A."/>
            <person name="Honan T."/>
            <person name="Huard M.D."/>
            <person name="Hughes L."/>
            <person name="Hurhula B."/>
            <person name="Husby M.E."/>
            <person name="Kamat A."/>
            <person name="Kanga B."/>
            <person name="Kashin S."/>
            <person name="Khazanovich D."/>
            <person name="Kisner P."/>
            <person name="Lance K."/>
            <person name="Lara M."/>
            <person name="Lee W."/>
            <person name="Lennon N."/>
            <person name="Letendre F."/>
            <person name="LeVine R."/>
            <person name="Lipovsky A."/>
            <person name="Liu X."/>
            <person name="Liu J."/>
            <person name="Liu S."/>
            <person name="Lokyitsang T."/>
            <person name="Lokyitsang Y."/>
            <person name="Lubonja R."/>
            <person name="Lui A."/>
            <person name="MacDonald P."/>
            <person name="Magnisalis V."/>
            <person name="Maru K."/>
            <person name="Matthews C."/>
            <person name="McCusker W."/>
            <person name="McDonough S."/>
            <person name="Mehta T."/>
            <person name="Meldrim J."/>
            <person name="Meneus L."/>
            <person name="Mihai O."/>
            <person name="Mihalev A."/>
            <person name="Mihova T."/>
            <person name="Mittelman R."/>
            <person name="Mlenga V."/>
            <person name="Montmayeur A."/>
            <person name="Mulrain L."/>
            <person name="Navidi A."/>
            <person name="Naylor J."/>
            <person name="Negash T."/>
            <person name="Nguyen T."/>
            <person name="Nguyen N."/>
            <person name="Nicol R."/>
            <person name="Norbu C."/>
            <person name="Norbu N."/>
            <person name="Novod N."/>
            <person name="O'Neill B."/>
            <person name="Osman S."/>
            <person name="Markiewicz E."/>
            <person name="Oyono O.L."/>
            <person name="Patti C."/>
            <person name="Phunkhang P."/>
            <person name="Pierre F."/>
            <person name="Priest M."/>
            <person name="Raghuraman S."/>
            <person name="Rege F."/>
            <person name="Reyes R."/>
            <person name="Rise C."/>
            <person name="Rogov P."/>
            <person name="Ross K."/>
            <person name="Ryan E."/>
            <person name="Settipalli S."/>
            <person name="Shea T."/>
            <person name="Sherpa N."/>
            <person name="Shi L."/>
            <person name="Shih D."/>
            <person name="Sparrow T."/>
            <person name="Spaulding J."/>
            <person name="Stalker J."/>
            <person name="Stange-Thomann N."/>
            <person name="Stavropoulos S."/>
            <person name="Stone C."/>
            <person name="Strader C."/>
            <person name="Tesfaye S."/>
            <person name="Thomson T."/>
            <person name="Thoulutsang Y."/>
            <person name="Thoulutsang D."/>
            <person name="Topham K."/>
            <person name="Topping I."/>
            <person name="Tsamla T."/>
            <person name="Vassiliev H."/>
            <person name="Vo A."/>
            <person name="Wangchuk T."/>
            <person name="Wangdi T."/>
            <person name="Weiand M."/>
            <person name="Wilkinson J."/>
            <person name="Wilson A."/>
            <person name="Yadav S."/>
            <person name="Young G."/>
            <person name="Yu Q."/>
            <person name="Zembek L."/>
            <person name="Zhong D."/>
            <person name="Zimmer A."/>
            <person name="Zwirko Z."/>
            <person name="Jaffe D.B."/>
            <person name="Alvarez P."/>
            <person name="Brockman W."/>
            <person name="Butler J."/>
            <person name="Chin C."/>
            <person name="Gnerre S."/>
            <person name="Grabherr M."/>
            <person name="Kleber M."/>
            <person name="Mauceli E."/>
            <person name="MacCallum I."/>
        </authorList>
    </citation>
    <scope>NUCLEOTIDE SEQUENCE [LARGE SCALE GENOMIC DNA]</scope>
    <source>
        <strain evidence="8">MSH-3 / Tucson 14011-0111.49</strain>
    </source>
</reference>
<dbReference type="STRING" id="7234.B4GIB4"/>
<proteinExistence type="predicted"/>
<dbReference type="PRINTS" id="PR00504">
    <property type="entry name" value="CHROMODOMAIN"/>
</dbReference>